<dbReference type="AlphaFoldDB" id="A0A485M7I1"/>
<dbReference type="EMBL" id="CAADRN010000222">
    <property type="protein sequence ID" value="VFU15442.1"/>
    <property type="molecule type" value="Genomic_DNA"/>
</dbReference>
<keyword evidence="1" id="KW-0812">Transmembrane</keyword>
<dbReference type="Pfam" id="PF01944">
    <property type="entry name" value="SpoIIM"/>
    <property type="match status" value="1"/>
</dbReference>
<dbReference type="InterPro" id="IPR014196">
    <property type="entry name" value="SpoIIM"/>
</dbReference>
<dbReference type="NCBIfam" id="TIGR02831">
    <property type="entry name" value="spo_II_M"/>
    <property type="match status" value="1"/>
</dbReference>
<reference evidence="2" key="1">
    <citation type="submission" date="2019-03" db="EMBL/GenBank/DDBJ databases">
        <authorList>
            <person name="Hao L."/>
        </authorList>
    </citation>
    <scope>NUCLEOTIDE SEQUENCE</scope>
</reference>
<feature type="transmembrane region" description="Helical" evidence="1">
    <location>
        <begin position="174"/>
        <end position="197"/>
    </location>
</feature>
<dbReference type="InterPro" id="IPR002798">
    <property type="entry name" value="SpoIIM-like"/>
</dbReference>
<keyword evidence="1" id="KW-0472">Membrane</keyword>
<protein>
    <submittedName>
        <fullName evidence="2">Stage II sporulation protein M</fullName>
    </submittedName>
</protein>
<feature type="transmembrane region" description="Helical" evidence="1">
    <location>
        <begin position="142"/>
        <end position="162"/>
    </location>
</feature>
<proteinExistence type="predicted"/>
<feature type="transmembrane region" description="Helical" evidence="1">
    <location>
        <begin position="84"/>
        <end position="108"/>
    </location>
</feature>
<dbReference type="PIRSF" id="PIRSF038973">
    <property type="entry name" value="SpoIIM"/>
    <property type="match status" value="1"/>
</dbReference>
<evidence type="ECO:0000313" key="2">
    <source>
        <dbReference type="EMBL" id="VFU15442.1"/>
    </source>
</evidence>
<accession>A0A485M7I1</accession>
<feature type="transmembrane region" description="Helical" evidence="1">
    <location>
        <begin position="22"/>
        <end position="44"/>
    </location>
</feature>
<keyword evidence="1" id="KW-1133">Transmembrane helix</keyword>
<sequence>MGGVELSHRFKGFWANSLKYNWPAYVIILFVFALGLTTGSLEVYKLQAGELQELSIYLDRFMDQAALIETEPAAAVKSVLYNDLILIAAIYFLGLTIIGIPVILILIFTRGFVLGFSIVFLGWQKNIQGVILSCAAILPQNIIFLPALLLGGVASLSFALLLGRRFFNSRVVIWPSFLIYSGFMAFLTLMALLAGLVEVYLTPFLVKLAASFLF</sequence>
<name>A0A485M7I1_9ZZZZ</name>
<evidence type="ECO:0000256" key="1">
    <source>
        <dbReference type="SAM" id="Phobius"/>
    </source>
</evidence>
<organism evidence="2">
    <name type="scientific">anaerobic digester metagenome</name>
    <dbReference type="NCBI Taxonomy" id="1263854"/>
    <lineage>
        <taxon>unclassified sequences</taxon>
        <taxon>metagenomes</taxon>
        <taxon>ecological metagenomes</taxon>
    </lineage>
</organism>
<gene>
    <name evidence="2" type="primary">spoIIM</name>
    <name evidence="2" type="ORF">SCFA_2990002</name>
</gene>